<sequence length="224" mass="25708">MPEPNTETTVYTSRNFSINCGGVIHDPDKNLYLILANRVGASGDISYSYKLPKGQKTETEDLLATAIRESRRETGVTTTSMALPPDLAEEDMDIDDDDEEIIPGEDMYTTEPIAITHSLWDEGSHTIMCLTFWFALQANSERFPCQTLQEFGASDIQLTTTRRERQQQQQQQQQRGKQRSPIWVTEDEALELLSKEDDKEVINQMAGLLRVKKNWEQLRDERDY</sequence>
<evidence type="ECO:0008006" key="6">
    <source>
        <dbReference type="Google" id="ProtNLM"/>
    </source>
</evidence>
<comment type="caution">
    <text evidence="3">The sequence shown here is derived from an EMBL/GenBank/DDBJ whole genome shotgun (WGS) entry which is preliminary data.</text>
</comment>
<evidence type="ECO:0000313" key="2">
    <source>
        <dbReference type="EMBL" id="THW36320.1"/>
    </source>
</evidence>
<dbReference type="EMBL" id="QZAL01000140">
    <property type="protein sequence ID" value="THW36320.1"/>
    <property type="molecule type" value="Genomic_DNA"/>
</dbReference>
<proteinExistence type="predicted"/>
<dbReference type="SUPFAM" id="SSF55811">
    <property type="entry name" value="Nudix"/>
    <property type="match status" value="1"/>
</dbReference>
<protein>
    <recommendedName>
        <fullName evidence="6">Nudix hydrolase domain-containing protein</fullName>
    </recommendedName>
</protein>
<feature type="region of interest" description="Disordered" evidence="1">
    <location>
        <begin position="160"/>
        <end position="181"/>
    </location>
</feature>
<evidence type="ECO:0000313" key="3">
    <source>
        <dbReference type="EMBL" id="TIA45040.1"/>
    </source>
</evidence>
<dbReference type="EMBL" id="QZBU01001971">
    <property type="protein sequence ID" value="TIA45040.1"/>
    <property type="molecule type" value="Genomic_DNA"/>
</dbReference>
<gene>
    <name evidence="3" type="ORF">D6C83_05803</name>
    <name evidence="2" type="ORF">D6D22_07746</name>
</gene>
<dbReference type="Gene3D" id="3.90.79.10">
    <property type="entry name" value="Nucleoside Triphosphate Pyrophosphohydrolase"/>
    <property type="match status" value="1"/>
</dbReference>
<dbReference type="Proteomes" id="UP000304947">
    <property type="component" value="Unassembled WGS sequence"/>
</dbReference>
<dbReference type="InterPro" id="IPR015797">
    <property type="entry name" value="NUDIX_hydrolase-like_dom_sf"/>
</dbReference>
<dbReference type="AlphaFoldDB" id="A0A4T0CBK1"/>
<dbReference type="Proteomes" id="UP000310687">
    <property type="component" value="Unassembled WGS sequence"/>
</dbReference>
<evidence type="ECO:0000313" key="5">
    <source>
        <dbReference type="Proteomes" id="UP000310687"/>
    </source>
</evidence>
<organism evidence="3 4">
    <name type="scientific">Aureobasidium pullulans</name>
    <name type="common">Black yeast</name>
    <name type="synonym">Pullularia pullulans</name>
    <dbReference type="NCBI Taxonomy" id="5580"/>
    <lineage>
        <taxon>Eukaryota</taxon>
        <taxon>Fungi</taxon>
        <taxon>Dikarya</taxon>
        <taxon>Ascomycota</taxon>
        <taxon>Pezizomycotina</taxon>
        <taxon>Dothideomycetes</taxon>
        <taxon>Dothideomycetidae</taxon>
        <taxon>Dothideales</taxon>
        <taxon>Saccotheciaceae</taxon>
        <taxon>Aureobasidium</taxon>
    </lineage>
</organism>
<accession>A0A4T0CBK1</accession>
<dbReference type="CDD" id="cd02883">
    <property type="entry name" value="NUDIX_Hydrolase"/>
    <property type="match status" value="1"/>
</dbReference>
<reference evidence="4 5" key="1">
    <citation type="submission" date="2018-10" db="EMBL/GenBank/DDBJ databases">
        <title>Fifty Aureobasidium pullulans genomes reveal a recombining polyextremotolerant generalist.</title>
        <authorList>
            <person name="Gostincar C."/>
            <person name="Turk M."/>
            <person name="Zajc J."/>
            <person name="Gunde-Cimerman N."/>
        </authorList>
    </citation>
    <scope>NUCLEOTIDE SEQUENCE [LARGE SCALE GENOMIC DNA]</scope>
    <source>
        <strain evidence="2 5">EXF-11013</strain>
        <strain evidence="3 4">EXF-3380</strain>
    </source>
</reference>
<evidence type="ECO:0000256" key="1">
    <source>
        <dbReference type="SAM" id="MobiDB-lite"/>
    </source>
</evidence>
<name>A0A4T0CBK1_AURPU</name>
<evidence type="ECO:0000313" key="4">
    <source>
        <dbReference type="Proteomes" id="UP000304947"/>
    </source>
</evidence>